<dbReference type="PANTHER" id="PTHR42920">
    <property type="entry name" value="OS03G0707200 PROTEIN-RELATED"/>
    <property type="match status" value="1"/>
</dbReference>
<keyword evidence="4 6" id="KW-1133">Transmembrane helix</keyword>
<feature type="transmembrane region" description="Helical" evidence="6">
    <location>
        <begin position="182"/>
        <end position="201"/>
    </location>
</feature>
<feature type="transmembrane region" description="Helical" evidence="6">
    <location>
        <begin position="36"/>
        <end position="61"/>
    </location>
</feature>
<organism evidence="8 9">
    <name type="scientific">Rhodanobacter aciditrophus</name>
    <dbReference type="NCBI Taxonomy" id="1623218"/>
    <lineage>
        <taxon>Bacteria</taxon>
        <taxon>Pseudomonadati</taxon>
        <taxon>Pseudomonadota</taxon>
        <taxon>Gammaproteobacteria</taxon>
        <taxon>Lysobacterales</taxon>
        <taxon>Rhodanobacteraceae</taxon>
        <taxon>Rhodanobacter</taxon>
    </lineage>
</organism>
<comment type="subcellular location">
    <subcellularLocation>
        <location evidence="1">Cell membrane</location>
        <topology evidence="1">Multi-pass membrane protein</topology>
    </subcellularLocation>
</comment>
<evidence type="ECO:0000256" key="1">
    <source>
        <dbReference type="ARBA" id="ARBA00004651"/>
    </source>
</evidence>
<sequence>MITGAATHQAGRGWTEVMLLLVAIVWGTSYGLTKDVLVYVGVFSFIALRFGLTSLFLLPQVLADFRAGKNREWYRALPTGAVLAIIFACEVNGIANTSATHAAILISLSMILTALLESLLNRAAVPLFLWSMGILSVLGVVLLSTKQGFDLTLNLGDWLILGAALGRAVMVTLTKTLTQGRAITLFSLTAIQSLVVTLVAITVAFQLGEQVSDSALLTTEFWLITLYLVVMCTLFALFAQNMALSRTSPTRVALLMGSEPLFGALFAMLWLGESLSLVQWLGALLIIVSVMCVSIQRK</sequence>
<feature type="transmembrane region" description="Helical" evidence="6">
    <location>
        <begin position="101"/>
        <end position="120"/>
    </location>
</feature>
<feature type="transmembrane region" description="Helical" evidence="6">
    <location>
        <begin position="127"/>
        <end position="145"/>
    </location>
</feature>
<gene>
    <name evidence="8" type="ORF">ACFQ45_03445</name>
</gene>
<evidence type="ECO:0000256" key="6">
    <source>
        <dbReference type="SAM" id="Phobius"/>
    </source>
</evidence>
<accession>A0ABW4AX30</accession>
<dbReference type="SUPFAM" id="SSF103481">
    <property type="entry name" value="Multidrug resistance efflux transporter EmrE"/>
    <property type="match status" value="2"/>
</dbReference>
<dbReference type="PANTHER" id="PTHR42920:SF5">
    <property type="entry name" value="EAMA DOMAIN-CONTAINING PROTEIN"/>
    <property type="match status" value="1"/>
</dbReference>
<feature type="transmembrane region" description="Helical" evidence="6">
    <location>
        <begin position="252"/>
        <end position="271"/>
    </location>
</feature>
<feature type="transmembrane region" description="Helical" evidence="6">
    <location>
        <begin position="277"/>
        <end position="295"/>
    </location>
</feature>
<dbReference type="EMBL" id="JBHTMN010000004">
    <property type="protein sequence ID" value="MFD1382403.1"/>
    <property type="molecule type" value="Genomic_DNA"/>
</dbReference>
<feature type="domain" description="EamA" evidence="7">
    <location>
        <begin position="155"/>
        <end position="294"/>
    </location>
</feature>
<dbReference type="Pfam" id="PF00892">
    <property type="entry name" value="EamA"/>
    <property type="match status" value="2"/>
</dbReference>
<dbReference type="InterPro" id="IPR037185">
    <property type="entry name" value="EmrE-like"/>
</dbReference>
<keyword evidence="5 6" id="KW-0472">Membrane</keyword>
<feature type="domain" description="EamA" evidence="7">
    <location>
        <begin position="14"/>
        <end position="144"/>
    </location>
</feature>
<feature type="transmembrane region" description="Helical" evidence="6">
    <location>
        <begin position="73"/>
        <end position="95"/>
    </location>
</feature>
<evidence type="ECO:0000259" key="7">
    <source>
        <dbReference type="Pfam" id="PF00892"/>
    </source>
</evidence>
<keyword evidence="3 6" id="KW-0812">Transmembrane</keyword>
<reference evidence="9" key="1">
    <citation type="journal article" date="2019" name="Int. J. Syst. Evol. Microbiol.">
        <title>The Global Catalogue of Microorganisms (GCM) 10K type strain sequencing project: providing services to taxonomists for standard genome sequencing and annotation.</title>
        <authorList>
            <consortium name="The Broad Institute Genomics Platform"/>
            <consortium name="The Broad Institute Genome Sequencing Center for Infectious Disease"/>
            <person name="Wu L."/>
            <person name="Ma J."/>
        </authorList>
    </citation>
    <scope>NUCLEOTIDE SEQUENCE [LARGE SCALE GENOMIC DNA]</scope>
    <source>
        <strain evidence="9">JCM 30774</strain>
    </source>
</reference>
<keyword evidence="9" id="KW-1185">Reference proteome</keyword>
<evidence type="ECO:0000313" key="8">
    <source>
        <dbReference type="EMBL" id="MFD1382403.1"/>
    </source>
</evidence>
<dbReference type="Proteomes" id="UP001597059">
    <property type="component" value="Unassembled WGS sequence"/>
</dbReference>
<keyword evidence="2" id="KW-1003">Cell membrane</keyword>
<dbReference type="Gene3D" id="1.10.3730.20">
    <property type="match status" value="1"/>
</dbReference>
<dbReference type="RefSeq" id="WP_377365363.1">
    <property type="nucleotide sequence ID" value="NZ_JBHTMN010000004.1"/>
</dbReference>
<evidence type="ECO:0000256" key="4">
    <source>
        <dbReference type="ARBA" id="ARBA00022989"/>
    </source>
</evidence>
<evidence type="ECO:0000256" key="3">
    <source>
        <dbReference type="ARBA" id="ARBA00022692"/>
    </source>
</evidence>
<protein>
    <submittedName>
        <fullName evidence="8">DMT family transporter</fullName>
    </submittedName>
</protein>
<feature type="transmembrane region" description="Helical" evidence="6">
    <location>
        <begin position="221"/>
        <end position="240"/>
    </location>
</feature>
<dbReference type="InterPro" id="IPR000620">
    <property type="entry name" value="EamA_dom"/>
</dbReference>
<proteinExistence type="predicted"/>
<name>A0ABW4AX30_9GAMM</name>
<feature type="transmembrane region" description="Helical" evidence="6">
    <location>
        <begin position="151"/>
        <end position="170"/>
    </location>
</feature>
<feature type="transmembrane region" description="Helical" evidence="6">
    <location>
        <begin position="12"/>
        <end position="30"/>
    </location>
</feature>
<evidence type="ECO:0000256" key="2">
    <source>
        <dbReference type="ARBA" id="ARBA00022475"/>
    </source>
</evidence>
<evidence type="ECO:0000256" key="5">
    <source>
        <dbReference type="ARBA" id="ARBA00023136"/>
    </source>
</evidence>
<evidence type="ECO:0000313" key="9">
    <source>
        <dbReference type="Proteomes" id="UP001597059"/>
    </source>
</evidence>
<comment type="caution">
    <text evidence="8">The sequence shown here is derived from an EMBL/GenBank/DDBJ whole genome shotgun (WGS) entry which is preliminary data.</text>
</comment>
<dbReference type="InterPro" id="IPR051258">
    <property type="entry name" value="Diverse_Substrate_Transporter"/>
</dbReference>